<dbReference type="EMBL" id="NKXS01002494">
    <property type="protein sequence ID" value="PIN13347.1"/>
    <property type="molecule type" value="Genomic_DNA"/>
</dbReference>
<dbReference type="AlphaFoldDB" id="A0A2G9H748"/>
<proteinExistence type="predicted"/>
<reference evidence="2" key="1">
    <citation type="journal article" date="2018" name="Gigascience">
        <title>Genome assembly of the Pink Ipe (Handroanthus impetiginosus, Bignoniaceae), a highly valued, ecologically keystone Neotropical timber forest tree.</title>
        <authorList>
            <person name="Silva-Junior O.B."/>
            <person name="Grattapaglia D."/>
            <person name="Novaes E."/>
            <person name="Collevatti R.G."/>
        </authorList>
    </citation>
    <scope>NUCLEOTIDE SEQUENCE [LARGE SCALE GENOMIC DNA]</scope>
    <source>
        <strain evidence="2">cv. UFG-1</strain>
    </source>
</reference>
<evidence type="ECO:0000313" key="1">
    <source>
        <dbReference type="EMBL" id="PIN13347.1"/>
    </source>
</evidence>
<protein>
    <submittedName>
        <fullName evidence="1">Uncharacterized protein</fullName>
    </submittedName>
</protein>
<gene>
    <name evidence="1" type="ORF">CDL12_14032</name>
</gene>
<comment type="caution">
    <text evidence="1">The sequence shown here is derived from an EMBL/GenBank/DDBJ whole genome shotgun (WGS) entry which is preliminary data.</text>
</comment>
<keyword evidence="2" id="KW-1185">Reference proteome</keyword>
<organism evidence="1 2">
    <name type="scientific">Handroanthus impetiginosus</name>
    <dbReference type="NCBI Taxonomy" id="429701"/>
    <lineage>
        <taxon>Eukaryota</taxon>
        <taxon>Viridiplantae</taxon>
        <taxon>Streptophyta</taxon>
        <taxon>Embryophyta</taxon>
        <taxon>Tracheophyta</taxon>
        <taxon>Spermatophyta</taxon>
        <taxon>Magnoliopsida</taxon>
        <taxon>eudicotyledons</taxon>
        <taxon>Gunneridae</taxon>
        <taxon>Pentapetalae</taxon>
        <taxon>asterids</taxon>
        <taxon>lamiids</taxon>
        <taxon>Lamiales</taxon>
        <taxon>Bignoniaceae</taxon>
        <taxon>Crescentiina</taxon>
        <taxon>Tabebuia alliance</taxon>
        <taxon>Handroanthus</taxon>
    </lineage>
</organism>
<name>A0A2G9H748_9LAMI</name>
<accession>A0A2G9H748</accession>
<sequence>MRRFNVSLNKARCLAILENYVCEYKLILLTVPKHPIPVNMKQLVALKIRISASDVARNVYHVCYSTYRLFVSGTYWSIDGDGLFFYILTGGYVDENSFLFIIIA</sequence>
<dbReference type="Proteomes" id="UP000231279">
    <property type="component" value="Unassembled WGS sequence"/>
</dbReference>
<evidence type="ECO:0000313" key="2">
    <source>
        <dbReference type="Proteomes" id="UP000231279"/>
    </source>
</evidence>